<sequence length="332" mass="35897">MPQISQFSAFFPPAPKFTDKNLPSLKGKVYIVTGGASGVGYELAKILYVAGGTVYIAARSTPRCEGAIKKIKLETGASANKNGELKSMVVDLADMTTLKPAAEKFMRVESRLDVLVHNAAVMTPPAGSKNKHGHDLEFGTNCLAPYVLTILLEPIISRTATASATQPLSVRIVWVVSLLQGGTLPGAMKFEKDGTPVILEKPFMGNYLQSKAGAAWLADEFSNRLGSKGVLSISVHPGLMKTELQRNWGPFTRVAMSLLFRSPPVFGAYSELYAGFSPEIKAEHNGGHMMAWGRIAELPKDIIQGLKSKAEGGTGAKEKFMKYCDREVKDFL</sequence>
<evidence type="ECO:0000256" key="1">
    <source>
        <dbReference type="ARBA" id="ARBA00006484"/>
    </source>
</evidence>
<dbReference type="RefSeq" id="XP_018132115.1">
    <property type="nucleotide sequence ID" value="XM_018272604.1"/>
</dbReference>
<proteinExistence type="inferred from homology"/>
<protein>
    <recommendedName>
        <fullName evidence="6">Short-chain dehydrogenase</fullName>
    </recommendedName>
</protein>
<evidence type="ECO:0000256" key="2">
    <source>
        <dbReference type="ARBA" id="ARBA00022857"/>
    </source>
</evidence>
<dbReference type="SUPFAM" id="SSF51735">
    <property type="entry name" value="NAD(P)-binding Rossmann-fold domains"/>
    <property type="match status" value="1"/>
</dbReference>
<reference evidence="4 5" key="1">
    <citation type="submission" date="2016-03" db="EMBL/GenBank/DDBJ databases">
        <title>Comparative genomics of Pseudogymnoascus destructans, the fungus causing white-nose syndrome of bats.</title>
        <authorList>
            <person name="Palmer J.M."/>
            <person name="Drees K.P."/>
            <person name="Foster J.T."/>
            <person name="Lindner D.L."/>
        </authorList>
    </citation>
    <scope>NUCLEOTIDE SEQUENCE [LARGE SCALE GENOMIC DNA]</scope>
    <source>
        <strain evidence="4 5">UAMH 10579</strain>
    </source>
</reference>
<dbReference type="PANTHER" id="PTHR24320:SF236">
    <property type="entry name" value="SHORT-CHAIN DEHYDROGENASE-RELATED"/>
    <property type="match status" value="1"/>
</dbReference>
<dbReference type="Proteomes" id="UP000091956">
    <property type="component" value="Unassembled WGS sequence"/>
</dbReference>
<dbReference type="GeneID" id="28836492"/>
<dbReference type="InterPro" id="IPR002347">
    <property type="entry name" value="SDR_fam"/>
</dbReference>
<dbReference type="EMBL" id="KV460217">
    <property type="protein sequence ID" value="OBT98382.1"/>
    <property type="molecule type" value="Genomic_DNA"/>
</dbReference>
<dbReference type="Pfam" id="PF00106">
    <property type="entry name" value="adh_short"/>
    <property type="match status" value="1"/>
</dbReference>
<dbReference type="GO" id="GO:0016491">
    <property type="term" value="F:oxidoreductase activity"/>
    <property type="evidence" value="ECO:0007669"/>
    <property type="project" value="UniProtKB-KW"/>
</dbReference>
<comment type="similarity">
    <text evidence="1">Belongs to the short-chain dehydrogenases/reductases (SDR) family.</text>
</comment>
<evidence type="ECO:0000313" key="5">
    <source>
        <dbReference type="Proteomes" id="UP000091956"/>
    </source>
</evidence>
<accession>A0A1B8GRB6</accession>
<name>A0A1B8GRB6_9PEZI</name>
<dbReference type="STRING" id="342668.A0A1B8GRB6"/>
<keyword evidence="3" id="KW-0560">Oxidoreductase</keyword>
<keyword evidence="2" id="KW-0521">NADP</keyword>
<reference evidence="5" key="2">
    <citation type="journal article" date="2018" name="Nat. Commun.">
        <title>Extreme sensitivity to ultraviolet light in the fungal pathogen causing white-nose syndrome of bats.</title>
        <authorList>
            <person name="Palmer J.M."/>
            <person name="Drees K.P."/>
            <person name="Foster J.T."/>
            <person name="Lindner D.L."/>
        </authorList>
    </citation>
    <scope>NUCLEOTIDE SEQUENCE [LARGE SCALE GENOMIC DNA]</scope>
    <source>
        <strain evidence="5">UAMH 10579</strain>
    </source>
</reference>
<dbReference type="InterPro" id="IPR036291">
    <property type="entry name" value="NAD(P)-bd_dom_sf"/>
</dbReference>
<dbReference type="OrthoDB" id="191139at2759"/>
<dbReference type="PRINTS" id="PR00081">
    <property type="entry name" value="GDHRDH"/>
</dbReference>
<evidence type="ECO:0000313" key="4">
    <source>
        <dbReference type="EMBL" id="OBT98382.1"/>
    </source>
</evidence>
<gene>
    <name evidence="4" type="ORF">VE01_03106</name>
</gene>
<dbReference type="AlphaFoldDB" id="A0A1B8GRB6"/>
<evidence type="ECO:0000256" key="3">
    <source>
        <dbReference type="ARBA" id="ARBA00023002"/>
    </source>
</evidence>
<keyword evidence="5" id="KW-1185">Reference proteome</keyword>
<dbReference type="Gene3D" id="3.40.50.720">
    <property type="entry name" value="NAD(P)-binding Rossmann-like Domain"/>
    <property type="match status" value="1"/>
</dbReference>
<evidence type="ECO:0008006" key="6">
    <source>
        <dbReference type="Google" id="ProtNLM"/>
    </source>
</evidence>
<dbReference type="PANTHER" id="PTHR24320">
    <property type="entry name" value="RETINOL DEHYDROGENASE"/>
    <property type="match status" value="1"/>
</dbReference>
<organism evidence="4 5">
    <name type="scientific">Pseudogymnoascus verrucosus</name>
    <dbReference type="NCBI Taxonomy" id="342668"/>
    <lineage>
        <taxon>Eukaryota</taxon>
        <taxon>Fungi</taxon>
        <taxon>Dikarya</taxon>
        <taxon>Ascomycota</taxon>
        <taxon>Pezizomycotina</taxon>
        <taxon>Leotiomycetes</taxon>
        <taxon>Thelebolales</taxon>
        <taxon>Thelebolaceae</taxon>
        <taxon>Pseudogymnoascus</taxon>
    </lineage>
</organism>